<dbReference type="EMBL" id="QKXC01000097">
    <property type="protein sequence ID" value="RBR21859.1"/>
    <property type="molecule type" value="Genomic_DNA"/>
</dbReference>
<proteinExistence type="predicted"/>
<comment type="caution">
    <text evidence="1">The sequence shown here is derived from an EMBL/GenBank/DDBJ whole genome shotgun (WGS) entry which is preliminary data.</text>
</comment>
<keyword evidence="2" id="KW-1185">Reference proteome</keyword>
<protein>
    <submittedName>
        <fullName evidence="1">Uncharacterized protein</fullName>
    </submittedName>
</protein>
<organism evidence="1 2">
    <name type="scientific">Fusarium coffeatum</name>
    <dbReference type="NCBI Taxonomy" id="231269"/>
    <lineage>
        <taxon>Eukaryota</taxon>
        <taxon>Fungi</taxon>
        <taxon>Dikarya</taxon>
        <taxon>Ascomycota</taxon>
        <taxon>Pezizomycotina</taxon>
        <taxon>Sordariomycetes</taxon>
        <taxon>Hypocreomycetidae</taxon>
        <taxon>Hypocreales</taxon>
        <taxon>Nectriaceae</taxon>
        <taxon>Fusarium</taxon>
        <taxon>Fusarium incarnatum-equiseti species complex</taxon>
    </lineage>
</organism>
<dbReference type="PANTHER" id="PTHR40788:SF2">
    <property type="entry name" value="CLR5 DOMAIN-CONTAINING PROTEIN"/>
    <property type="match status" value="1"/>
</dbReference>
<dbReference type="OrthoDB" id="5094151at2759"/>
<dbReference type="Proteomes" id="UP000253153">
    <property type="component" value="Unassembled WGS sequence"/>
</dbReference>
<gene>
    <name evidence="1" type="ORF">FIESC28_04702</name>
</gene>
<sequence length="162" mass="18232">MHVGRVTEGLNPSWLNGYTMMMTGTEKASQYGYPLPWKDDEVIDLIKLSIFEGFQFFPGEGLLVLKAQARVMEFLVDCSRQILHEIPADKMISAAYPIQPKPILKTDIDESGHLSMAAMALEAPYTVPSELDFDRIASLLEAQTSAMEDHIWAMREDPAYFS</sequence>
<name>A0A366RXR6_9HYPO</name>
<reference evidence="1 2" key="1">
    <citation type="submission" date="2018-06" db="EMBL/GenBank/DDBJ databases">
        <title>Fusarium incarnatum-equiseti species complex species 28.</title>
        <authorList>
            <person name="Gardiner D.M."/>
        </authorList>
    </citation>
    <scope>NUCLEOTIDE SEQUENCE [LARGE SCALE GENOMIC DNA]</scope>
    <source>
        <strain evidence="1 2">FIESC_28</strain>
    </source>
</reference>
<accession>A0A366RXR6</accession>
<dbReference type="PANTHER" id="PTHR40788">
    <property type="entry name" value="CLR5 DOMAIN-CONTAINING PROTEIN-RELATED"/>
    <property type="match status" value="1"/>
</dbReference>
<dbReference type="RefSeq" id="XP_031017056.1">
    <property type="nucleotide sequence ID" value="XM_031158849.1"/>
</dbReference>
<dbReference type="AlphaFoldDB" id="A0A366RXR6"/>
<evidence type="ECO:0000313" key="1">
    <source>
        <dbReference type="EMBL" id="RBR21859.1"/>
    </source>
</evidence>
<evidence type="ECO:0000313" key="2">
    <source>
        <dbReference type="Proteomes" id="UP000253153"/>
    </source>
</evidence>
<dbReference type="GeneID" id="41994145"/>